<evidence type="ECO:0000313" key="15">
    <source>
        <dbReference type="Proteomes" id="UP000318582"/>
    </source>
</evidence>
<dbReference type="GO" id="GO:0004842">
    <property type="term" value="F:ubiquitin-protein transferase activity"/>
    <property type="evidence" value="ECO:0007669"/>
    <property type="project" value="TreeGrafter"/>
</dbReference>
<dbReference type="SMART" id="SM00439">
    <property type="entry name" value="BAH"/>
    <property type="match status" value="1"/>
</dbReference>
<protein>
    <submittedName>
        <fullName evidence="14">Uncharacterized protein</fullName>
    </submittedName>
</protein>
<feature type="domain" description="PHD-type" evidence="13">
    <location>
        <begin position="778"/>
        <end position="899"/>
    </location>
</feature>
<keyword evidence="5" id="KW-0539">Nucleus</keyword>
<dbReference type="InterPro" id="IPR017884">
    <property type="entry name" value="SANT_dom"/>
</dbReference>
<dbReference type="InterPro" id="IPR029617">
    <property type="entry name" value="Snt2"/>
</dbReference>
<feature type="domain" description="SANT" evidence="12">
    <location>
        <begin position="504"/>
        <end position="555"/>
    </location>
</feature>
<dbReference type="Gene3D" id="2.30.30.490">
    <property type="match status" value="1"/>
</dbReference>
<dbReference type="SMART" id="SM00717">
    <property type="entry name" value="SANT"/>
    <property type="match status" value="1"/>
</dbReference>
<name>A0A507EAH0_9FUNG</name>
<feature type="compositionally biased region" description="Polar residues" evidence="7">
    <location>
        <begin position="1057"/>
        <end position="1081"/>
    </location>
</feature>
<dbReference type="InterPro" id="IPR001005">
    <property type="entry name" value="SANT/Myb"/>
</dbReference>
<dbReference type="PROSITE" id="PS51038">
    <property type="entry name" value="BAH"/>
    <property type="match status" value="1"/>
</dbReference>
<dbReference type="AlphaFoldDB" id="A0A507EAH0"/>
<evidence type="ECO:0000259" key="12">
    <source>
        <dbReference type="PROSITE" id="PS51293"/>
    </source>
</evidence>
<dbReference type="PROSITE" id="PS51293">
    <property type="entry name" value="SANT"/>
    <property type="match status" value="1"/>
</dbReference>
<feature type="compositionally biased region" description="Basic and acidic residues" evidence="7">
    <location>
        <begin position="654"/>
        <end position="665"/>
    </location>
</feature>
<dbReference type="InterPro" id="IPR001965">
    <property type="entry name" value="Znf_PHD"/>
</dbReference>
<dbReference type="SMART" id="SM00401">
    <property type="entry name" value="ZnF_GATA"/>
    <property type="match status" value="1"/>
</dbReference>
<dbReference type="SUPFAM" id="SSF57903">
    <property type="entry name" value="FYVE/PHD zinc finger"/>
    <property type="match status" value="2"/>
</dbReference>
<sequence length="1276" mass="141557">MRRNTRKPAAATAAATGEQTVSPTKGKGRAGNGGIAPPKPALTQITAKDGQVYTLDDFVYLAPDVANEPYYVGRVLEITVQKLPGKQQTFVKLGWFYRPKDVLPGGNKKNHDPRLLLASMHSDINPVSSIRGKCRVSHIHHVKDLDQWKEEDDCFYYEQLYDRYTHRVYDVVPLELVMNLPTEVSRALCDYKFILVESGKASDFTERRVCNSCDRWCNPDESVVKCMKCRAAFHLGCVGFGKKLPKGYAWQCAKCNKKAVDAAEEEEKTLEKANRGKPVKKVTSLLSYLKEDDEENREPEIEVPTEEVMEQVILPLPVVRDSKKPTWPYRYFGEYAKYRETLAEEGPDRGHPKAASRIGRQFQAELPECEPYPNTSSEAESGGEECFPGRNGAQGENAMASKAPSKSTARGRTQKKGKALDIEGINEAVDLPNRASSEERTFCKPQDLSDKQIAQYLDRIQDEMPTNLKCSDYLYNRALYELHKANYDTDAALKVMIPLRSQELGVPTWTEAEIKAFEVGIAKYGHELTLVHHEVPSKSMTEIVAFFYKWKKGRRYAPVYSQFCKKYRPSKRFKGQKHAMDGAADVEGNLSGDLSEDELPPSPSGKHKHIECANCWVTESPKWKFRQKEHKKEILCLTCGIHYLKYGAPRHITDTLKKSNRENAAKKPGKRKRSFEPPQNDGEKKTKKRGRKAVVKISTVEAYVQEDTPLSPSPDPNSPRPCGVCSDLYEYAGNEIISCIGCKLRVHRDCYGVPSTVTAEDFKCARCQNIQSPECAVLYSCVLCPMVNVPKEAALRRTIGNNWVHVSCATWMPEVKFGNPKTVEPVECIGLIDKKRWKQTCTICKQSTGACITCSERNCSTSFHVSCARYAGWELSIESVRGAKGLHELQAVSHCPRHDRRGGVHLTAESLQALGSAVTSSSLHQPTRLVAPTYYSQTPLDQIDHTLSRPRLVREFISTHKSKAKHFATGGQVRAYSMALQGTCSCHICTEPPPAPVPPPAPPVHKSNVILISMGGEDGPRYMGRKGSSGIIHLPPSHAAASTAASDPPKPIRRKSSVASTQVKVTPSPNAAAPSSKTSSSVTRCCVDCKKTISPAWWKKAEIERQVKEKIAELERAELNSGAGKKRKSIDGAQRESHSSPPSTTSSSSPGGAEDPEVLGRGMRKRRKSSVMLDFEEVKASSSSRNARKTPELFGSNITEMNMTPEAIVKPLNGTSVESTARASSPAKQKSPEDDSDASQDSTPSPKKVKTESSEDASEVIEWICHSCMWQIRDGK</sequence>
<feature type="domain" description="PHD-type" evidence="8">
    <location>
        <begin position="207"/>
        <end position="258"/>
    </location>
</feature>
<dbReference type="InterPro" id="IPR043151">
    <property type="entry name" value="BAH_sf"/>
</dbReference>
<dbReference type="FunFam" id="1.10.10.60:FF:000012">
    <property type="entry name" value="Metastasis-associated 1 family, member 3"/>
    <property type="match status" value="1"/>
</dbReference>
<dbReference type="InterPro" id="IPR000679">
    <property type="entry name" value="Znf_GATA"/>
</dbReference>
<dbReference type="GO" id="GO:0008270">
    <property type="term" value="F:zinc ion binding"/>
    <property type="evidence" value="ECO:0007669"/>
    <property type="project" value="UniProtKB-KW"/>
</dbReference>
<dbReference type="SUPFAM" id="SSF57716">
    <property type="entry name" value="Glucocorticoid receptor-like (DNA-binding domain)"/>
    <property type="match status" value="1"/>
</dbReference>
<dbReference type="GO" id="GO:0036205">
    <property type="term" value="P:histone catabolic process"/>
    <property type="evidence" value="ECO:0007669"/>
    <property type="project" value="TreeGrafter"/>
</dbReference>
<dbReference type="PROSITE" id="PS51156">
    <property type="entry name" value="ELM2"/>
    <property type="match status" value="1"/>
</dbReference>
<evidence type="ECO:0000259" key="13">
    <source>
        <dbReference type="PROSITE" id="PS51805"/>
    </source>
</evidence>
<evidence type="ECO:0000313" key="14">
    <source>
        <dbReference type="EMBL" id="TPX60050.1"/>
    </source>
</evidence>
<dbReference type="Gene3D" id="3.30.40.10">
    <property type="entry name" value="Zinc/RING finger domain, C3HC4 (zinc finger)"/>
    <property type="match status" value="3"/>
</dbReference>
<gene>
    <name evidence="14" type="ORF">PhCBS80983_g02085</name>
</gene>
<dbReference type="InterPro" id="IPR000949">
    <property type="entry name" value="ELM2_dom"/>
</dbReference>
<evidence type="ECO:0000256" key="5">
    <source>
        <dbReference type="ARBA" id="ARBA00023242"/>
    </source>
</evidence>
<feature type="region of interest" description="Disordered" evidence="7">
    <location>
        <begin position="365"/>
        <end position="418"/>
    </location>
</feature>
<accession>A0A507EAH0</accession>
<dbReference type="InterPro" id="IPR013088">
    <property type="entry name" value="Znf_NHR/GATA"/>
</dbReference>
<dbReference type="Pfam" id="PF01448">
    <property type="entry name" value="ELM2"/>
    <property type="match status" value="1"/>
</dbReference>
<keyword evidence="4" id="KW-0238">DNA-binding</keyword>
<dbReference type="SUPFAM" id="SSF46689">
    <property type="entry name" value="Homeodomain-like"/>
    <property type="match status" value="1"/>
</dbReference>
<dbReference type="GO" id="GO:0006355">
    <property type="term" value="P:regulation of DNA-templated transcription"/>
    <property type="evidence" value="ECO:0007669"/>
    <property type="project" value="InterPro"/>
</dbReference>
<dbReference type="Pfam" id="PF13832">
    <property type="entry name" value="zf-HC5HC2H_2"/>
    <property type="match status" value="1"/>
</dbReference>
<feature type="region of interest" description="Disordered" evidence="7">
    <location>
        <begin position="1120"/>
        <end position="1258"/>
    </location>
</feature>
<dbReference type="InterPro" id="IPR001025">
    <property type="entry name" value="BAH_dom"/>
</dbReference>
<proteinExistence type="predicted"/>
<dbReference type="Proteomes" id="UP000318582">
    <property type="component" value="Unassembled WGS sequence"/>
</dbReference>
<feature type="region of interest" description="Disordered" evidence="7">
    <location>
        <begin position="654"/>
        <end position="693"/>
    </location>
</feature>
<dbReference type="Pfam" id="PF01426">
    <property type="entry name" value="BAH"/>
    <property type="match status" value="1"/>
</dbReference>
<feature type="domain" description="GATA-type" evidence="9">
    <location>
        <begin position="606"/>
        <end position="667"/>
    </location>
</feature>
<dbReference type="PROSITE" id="PS51805">
    <property type="entry name" value="EPHD"/>
    <property type="match status" value="1"/>
</dbReference>
<feature type="domain" description="ELM2" evidence="11">
    <location>
        <begin position="354"/>
        <end position="500"/>
    </location>
</feature>
<dbReference type="PANTHER" id="PTHR47672:SF1">
    <property type="entry name" value="E3 UBIQUITIN-PROTEIN LIGASE SNT2"/>
    <property type="match status" value="1"/>
</dbReference>
<dbReference type="InterPro" id="IPR019787">
    <property type="entry name" value="Znf_PHD-finger"/>
</dbReference>
<dbReference type="Gene3D" id="3.30.50.10">
    <property type="entry name" value="Erythroid Transcription Factor GATA-1, subunit A"/>
    <property type="match status" value="1"/>
</dbReference>
<dbReference type="InterPro" id="IPR034732">
    <property type="entry name" value="EPHD"/>
</dbReference>
<evidence type="ECO:0000259" key="8">
    <source>
        <dbReference type="PROSITE" id="PS50016"/>
    </source>
</evidence>
<feature type="domain" description="BAH" evidence="10">
    <location>
        <begin position="51"/>
        <end position="172"/>
    </location>
</feature>
<reference evidence="14 15" key="1">
    <citation type="journal article" date="2019" name="Sci. Rep.">
        <title>Comparative genomics of chytrid fungi reveal insights into the obligate biotrophic and pathogenic lifestyle of Synchytrium endobioticum.</title>
        <authorList>
            <person name="van de Vossenberg B.T.L.H."/>
            <person name="Warris S."/>
            <person name="Nguyen H.D.T."/>
            <person name="van Gent-Pelzer M.P.E."/>
            <person name="Joly D.L."/>
            <person name="van de Geest H.C."/>
            <person name="Bonants P.J.M."/>
            <person name="Smith D.S."/>
            <person name="Levesque C.A."/>
            <person name="van der Lee T.A.J."/>
        </authorList>
    </citation>
    <scope>NUCLEOTIDE SEQUENCE [LARGE SCALE GENOMIC DNA]</scope>
    <source>
        <strain evidence="14 15">CBS 809.83</strain>
    </source>
</reference>
<feature type="compositionally biased region" description="Low complexity" evidence="7">
    <location>
        <begin position="1035"/>
        <end position="1047"/>
    </location>
</feature>
<dbReference type="InterPro" id="IPR011011">
    <property type="entry name" value="Znf_FYVE_PHD"/>
</dbReference>
<evidence type="ECO:0000256" key="4">
    <source>
        <dbReference type="ARBA" id="ARBA00023125"/>
    </source>
</evidence>
<evidence type="ECO:0000256" key="6">
    <source>
        <dbReference type="PROSITE-ProRule" id="PRU00094"/>
    </source>
</evidence>
<evidence type="ECO:0000259" key="11">
    <source>
        <dbReference type="PROSITE" id="PS51156"/>
    </source>
</evidence>
<evidence type="ECO:0000256" key="1">
    <source>
        <dbReference type="ARBA" id="ARBA00022723"/>
    </source>
</evidence>
<dbReference type="GO" id="GO:0003682">
    <property type="term" value="F:chromatin binding"/>
    <property type="evidence" value="ECO:0007669"/>
    <property type="project" value="InterPro"/>
</dbReference>
<dbReference type="PROSITE" id="PS01359">
    <property type="entry name" value="ZF_PHD_1"/>
    <property type="match status" value="1"/>
</dbReference>
<feature type="region of interest" description="Disordered" evidence="7">
    <location>
        <begin position="575"/>
        <end position="608"/>
    </location>
</feature>
<evidence type="ECO:0000256" key="2">
    <source>
        <dbReference type="ARBA" id="ARBA00022771"/>
    </source>
</evidence>
<dbReference type="Gene3D" id="1.10.10.60">
    <property type="entry name" value="Homeodomain-like"/>
    <property type="match status" value="1"/>
</dbReference>
<keyword evidence="3" id="KW-0862">Zinc</keyword>
<dbReference type="STRING" id="109895.A0A507EAH0"/>
<dbReference type="InterPro" id="IPR013083">
    <property type="entry name" value="Znf_RING/FYVE/PHD"/>
</dbReference>
<comment type="caution">
    <text evidence="14">The sequence shown here is derived from an EMBL/GenBank/DDBJ whole genome shotgun (WGS) entry which is preliminary data.</text>
</comment>
<feature type="compositionally biased region" description="Low complexity" evidence="7">
    <location>
        <begin position="1139"/>
        <end position="1150"/>
    </location>
</feature>
<dbReference type="Gene3D" id="4.10.1240.50">
    <property type="match status" value="1"/>
</dbReference>
<feature type="region of interest" description="Disordered" evidence="7">
    <location>
        <begin position="1020"/>
        <end position="1081"/>
    </location>
</feature>
<dbReference type="GO" id="GO:0048189">
    <property type="term" value="C:Lid2 complex"/>
    <property type="evidence" value="ECO:0007669"/>
    <property type="project" value="TreeGrafter"/>
</dbReference>
<organism evidence="14 15">
    <name type="scientific">Powellomyces hirtus</name>
    <dbReference type="NCBI Taxonomy" id="109895"/>
    <lineage>
        <taxon>Eukaryota</taxon>
        <taxon>Fungi</taxon>
        <taxon>Fungi incertae sedis</taxon>
        <taxon>Chytridiomycota</taxon>
        <taxon>Chytridiomycota incertae sedis</taxon>
        <taxon>Chytridiomycetes</taxon>
        <taxon>Spizellomycetales</taxon>
        <taxon>Powellomycetaceae</taxon>
        <taxon>Powellomyces</taxon>
    </lineage>
</organism>
<keyword evidence="2 6" id="KW-0863">Zinc-finger</keyword>
<dbReference type="InterPro" id="IPR009057">
    <property type="entry name" value="Homeodomain-like_sf"/>
</dbReference>
<keyword evidence="15" id="KW-1185">Reference proteome</keyword>
<evidence type="ECO:0000259" key="9">
    <source>
        <dbReference type="PROSITE" id="PS50114"/>
    </source>
</evidence>
<dbReference type="PANTHER" id="PTHR47672">
    <property type="entry name" value="E3 UBIQUITIN-PROTEIN LIGASE SNT2"/>
    <property type="match status" value="1"/>
</dbReference>
<evidence type="ECO:0000259" key="10">
    <source>
        <dbReference type="PROSITE" id="PS51038"/>
    </source>
</evidence>
<feature type="region of interest" description="Disordered" evidence="7">
    <location>
        <begin position="1"/>
        <end position="39"/>
    </location>
</feature>
<evidence type="ECO:0000256" key="7">
    <source>
        <dbReference type="SAM" id="MobiDB-lite"/>
    </source>
</evidence>
<dbReference type="Pfam" id="PF13831">
    <property type="entry name" value="PHD_2"/>
    <property type="match status" value="1"/>
</dbReference>
<dbReference type="GO" id="GO:0043565">
    <property type="term" value="F:sequence-specific DNA binding"/>
    <property type="evidence" value="ECO:0007669"/>
    <property type="project" value="InterPro"/>
</dbReference>
<dbReference type="EMBL" id="QEAQ01000019">
    <property type="protein sequence ID" value="TPX60050.1"/>
    <property type="molecule type" value="Genomic_DNA"/>
</dbReference>
<feature type="compositionally biased region" description="Polar residues" evidence="7">
    <location>
        <begin position="1213"/>
        <end position="1228"/>
    </location>
</feature>
<evidence type="ECO:0000256" key="3">
    <source>
        <dbReference type="ARBA" id="ARBA00022833"/>
    </source>
</evidence>
<keyword evidence="1" id="KW-0479">Metal-binding</keyword>
<dbReference type="PROSITE" id="PS50114">
    <property type="entry name" value="GATA_ZN_FINGER_2"/>
    <property type="match status" value="1"/>
</dbReference>
<dbReference type="PROSITE" id="PS50016">
    <property type="entry name" value="ZF_PHD_2"/>
    <property type="match status" value="1"/>
</dbReference>
<dbReference type="InterPro" id="IPR019786">
    <property type="entry name" value="Zinc_finger_PHD-type_CS"/>
</dbReference>
<dbReference type="SMART" id="SM00249">
    <property type="entry name" value="PHD"/>
    <property type="match status" value="3"/>
</dbReference>
<feature type="compositionally biased region" description="Basic and acidic residues" evidence="7">
    <location>
        <begin position="1129"/>
        <end position="1138"/>
    </location>
</feature>